<protein>
    <submittedName>
        <fullName evidence="2">Unannotated protein</fullName>
    </submittedName>
</protein>
<sequence>MYTTAASSSPGWLAPTAQSRNRSPGPRKTAVSAAHQPSGTIVPSTAITPITRVTSGKWVRFAARIAITITRPTSAAAPPMASAPTITCPAENPGSVPTIPPASPVSRRAAQAAAAPIASGATSRRGGNPRRATSLANNAAATGAPITIATAAVAPARMHQRSGRCSRRATNAPSAPPKYTIGPS</sequence>
<feature type="compositionally biased region" description="Basic residues" evidence="1">
    <location>
        <begin position="158"/>
        <end position="167"/>
    </location>
</feature>
<organism evidence="2">
    <name type="scientific">freshwater metagenome</name>
    <dbReference type="NCBI Taxonomy" id="449393"/>
    <lineage>
        <taxon>unclassified sequences</taxon>
        <taxon>metagenomes</taxon>
        <taxon>ecological metagenomes</taxon>
    </lineage>
</organism>
<feature type="region of interest" description="Disordered" evidence="1">
    <location>
        <begin position="1"/>
        <end position="43"/>
    </location>
</feature>
<proteinExistence type="predicted"/>
<name>A0A6J6G3A5_9ZZZZ</name>
<evidence type="ECO:0000313" key="2">
    <source>
        <dbReference type="EMBL" id="CAB4593693.1"/>
    </source>
</evidence>
<reference evidence="2" key="1">
    <citation type="submission" date="2020-05" db="EMBL/GenBank/DDBJ databases">
        <authorList>
            <person name="Chiriac C."/>
            <person name="Salcher M."/>
            <person name="Ghai R."/>
            <person name="Kavagutti S V."/>
        </authorList>
    </citation>
    <scope>NUCLEOTIDE SEQUENCE</scope>
</reference>
<gene>
    <name evidence="2" type="ORF">UFOPK1493_03884</name>
</gene>
<feature type="region of interest" description="Disordered" evidence="1">
    <location>
        <begin position="110"/>
        <end position="141"/>
    </location>
</feature>
<dbReference type="AlphaFoldDB" id="A0A6J6G3A5"/>
<feature type="compositionally biased region" description="Polar residues" evidence="1">
    <location>
        <begin position="1"/>
        <end position="22"/>
    </location>
</feature>
<feature type="compositionally biased region" description="Low complexity" evidence="1">
    <location>
        <begin position="132"/>
        <end position="141"/>
    </location>
</feature>
<feature type="compositionally biased region" description="Low complexity" evidence="1">
    <location>
        <begin position="110"/>
        <end position="124"/>
    </location>
</feature>
<evidence type="ECO:0000256" key="1">
    <source>
        <dbReference type="SAM" id="MobiDB-lite"/>
    </source>
</evidence>
<feature type="region of interest" description="Disordered" evidence="1">
    <location>
        <begin position="154"/>
        <end position="184"/>
    </location>
</feature>
<dbReference type="EMBL" id="CAEZSR010000252">
    <property type="protein sequence ID" value="CAB4593693.1"/>
    <property type="molecule type" value="Genomic_DNA"/>
</dbReference>
<accession>A0A6J6G3A5</accession>